<accession>A0ABQ1V7F0</accession>
<comment type="caution">
    <text evidence="1">The sequence shown here is derived from an EMBL/GenBank/DDBJ whole genome shotgun (WGS) entry which is preliminary data.</text>
</comment>
<dbReference type="EMBL" id="BMIU01000019">
    <property type="protein sequence ID" value="GGF42450.1"/>
    <property type="molecule type" value="Genomic_DNA"/>
</dbReference>
<proteinExistence type="predicted"/>
<dbReference type="RefSeq" id="WP_137404354.1">
    <property type="nucleotide sequence ID" value="NZ_BMIU01000019.1"/>
</dbReference>
<dbReference type="InterPro" id="IPR045788">
    <property type="entry name" value="MobC_2"/>
</dbReference>
<keyword evidence="2" id="KW-1185">Reference proteome</keyword>
<name>A0ABQ1V7F0_9BACT</name>
<reference evidence="2" key="1">
    <citation type="journal article" date="2019" name="Int. J. Syst. Evol. Microbiol.">
        <title>The Global Catalogue of Microorganisms (GCM) 10K type strain sequencing project: providing services to taxonomists for standard genome sequencing and annotation.</title>
        <authorList>
            <consortium name="The Broad Institute Genomics Platform"/>
            <consortium name="The Broad Institute Genome Sequencing Center for Infectious Disease"/>
            <person name="Wu L."/>
            <person name="Ma J."/>
        </authorList>
    </citation>
    <scope>NUCLEOTIDE SEQUENCE [LARGE SCALE GENOMIC DNA]</scope>
    <source>
        <strain evidence="2">CGMCC 1.15407</strain>
    </source>
</reference>
<sequence length="126" mass="14644">MSKRRKTTLQLVESRISVERYRQLLDLLSKSRNPTMSSLIRDILSGKAIICKTHDETFDLLLDRMQSVQRELHAIGVNINQVTRHFNSLDDPLRKKALVKTLERQLAQVGKKVDALEKLVKQHFPR</sequence>
<dbReference type="Pfam" id="PF19514">
    <property type="entry name" value="MobC_2"/>
    <property type="match status" value="1"/>
</dbReference>
<gene>
    <name evidence="1" type="ORF">GCM10011339_33660</name>
</gene>
<evidence type="ECO:0000313" key="2">
    <source>
        <dbReference type="Proteomes" id="UP000647339"/>
    </source>
</evidence>
<dbReference type="Proteomes" id="UP000647339">
    <property type="component" value="Unassembled WGS sequence"/>
</dbReference>
<evidence type="ECO:0000313" key="1">
    <source>
        <dbReference type="EMBL" id="GGF42450.1"/>
    </source>
</evidence>
<organism evidence="1 2">
    <name type="scientific">Echinicola rosea</name>
    <dbReference type="NCBI Taxonomy" id="1807691"/>
    <lineage>
        <taxon>Bacteria</taxon>
        <taxon>Pseudomonadati</taxon>
        <taxon>Bacteroidota</taxon>
        <taxon>Cytophagia</taxon>
        <taxon>Cytophagales</taxon>
        <taxon>Cyclobacteriaceae</taxon>
        <taxon>Echinicola</taxon>
    </lineage>
</organism>
<evidence type="ECO:0008006" key="3">
    <source>
        <dbReference type="Google" id="ProtNLM"/>
    </source>
</evidence>
<protein>
    <recommendedName>
        <fullName evidence="3">Plasmid mobilization relaxosome protein MobC</fullName>
    </recommendedName>
</protein>